<dbReference type="InterPro" id="IPR000182">
    <property type="entry name" value="GNAT_dom"/>
</dbReference>
<protein>
    <recommendedName>
        <fullName evidence="3">N-acetyltransferase domain-containing protein</fullName>
    </recommendedName>
</protein>
<evidence type="ECO:0000313" key="5">
    <source>
        <dbReference type="Proteomes" id="UP001501725"/>
    </source>
</evidence>
<dbReference type="Gene3D" id="3.40.630.30">
    <property type="match status" value="1"/>
</dbReference>
<evidence type="ECO:0000313" key="4">
    <source>
        <dbReference type="EMBL" id="GAA4320459.1"/>
    </source>
</evidence>
<proteinExistence type="predicted"/>
<dbReference type="EMBL" id="BAABGY010000002">
    <property type="protein sequence ID" value="GAA4320459.1"/>
    <property type="molecule type" value="Genomic_DNA"/>
</dbReference>
<sequence length="118" mass="13604">MYPDLDFERIKLPDDASGRHLGLFEGDVLVSVISLFRRGDALQFRKFATLQPYQGKGYGSRLLAHVLEEAQTGGVRRVWCNARRNASGFYARFGFRETAETFFKDGYEFVVMERLLEQ</sequence>
<organism evidence="4 5">
    <name type="scientific">Flaviaesturariibacter amylovorans</name>
    <dbReference type="NCBI Taxonomy" id="1084520"/>
    <lineage>
        <taxon>Bacteria</taxon>
        <taxon>Pseudomonadati</taxon>
        <taxon>Bacteroidota</taxon>
        <taxon>Chitinophagia</taxon>
        <taxon>Chitinophagales</taxon>
        <taxon>Chitinophagaceae</taxon>
        <taxon>Flaviaestuariibacter</taxon>
    </lineage>
</organism>
<keyword evidence="5" id="KW-1185">Reference proteome</keyword>
<reference evidence="5" key="1">
    <citation type="journal article" date="2019" name="Int. J. Syst. Evol. Microbiol.">
        <title>The Global Catalogue of Microorganisms (GCM) 10K type strain sequencing project: providing services to taxonomists for standard genome sequencing and annotation.</title>
        <authorList>
            <consortium name="The Broad Institute Genomics Platform"/>
            <consortium name="The Broad Institute Genome Sequencing Center for Infectious Disease"/>
            <person name="Wu L."/>
            <person name="Ma J."/>
        </authorList>
    </citation>
    <scope>NUCLEOTIDE SEQUENCE [LARGE SCALE GENOMIC DNA]</scope>
    <source>
        <strain evidence="5">JCM 17919</strain>
    </source>
</reference>
<comment type="caution">
    <text evidence="4">The sequence shown here is derived from an EMBL/GenBank/DDBJ whole genome shotgun (WGS) entry which is preliminary data.</text>
</comment>
<dbReference type="PANTHER" id="PTHR43420">
    <property type="entry name" value="ACETYLTRANSFERASE"/>
    <property type="match status" value="1"/>
</dbReference>
<keyword evidence="1" id="KW-0808">Transferase</keyword>
<name>A0ABP8GA94_9BACT</name>
<gene>
    <name evidence="4" type="ORF">GCM10023184_05640</name>
</gene>
<dbReference type="CDD" id="cd04301">
    <property type="entry name" value="NAT_SF"/>
    <property type="match status" value="1"/>
</dbReference>
<dbReference type="PANTHER" id="PTHR43420:SF42">
    <property type="entry name" value="N-ACETYLTRANSFERASE DOMAIN-CONTAINING PROTEIN"/>
    <property type="match status" value="1"/>
</dbReference>
<dbReference type="InterPro" id="IPR050680">
    <property type="entry name" value="YpeA/RimI_acetyltransf"/>
</dbReference>
<dbReference type="Proteomes" id="UP001501725">
    <property type="component" value="Unassembled WGS sequence"/>
</dbReference>
<keyword evidence="2" id="KW-0012">Acyltransferase</keyword>
<evidence type="ECO:0000256" key="2">
    <source>
        <dbReference type="ARBA" id="ARBA00023315"/>
    </source>
</evidence>
<dbReference type="PROSITE" id="PS51186">
    <property type="entry name" value="GNAT"/>
    <property type="match status" value="1"/>
</dbReference>
<accession>A0ABP8GA94</accession>
<dbReference type="Pfam" id="PF13673">
    <property type="entry name" value="Acetyltransf_10"/>
    <property type="match status" value="1"/>
</dbReference>
<evidence type="ECO:0000256" key="1">
    <source>
        <dbReference type="ARBA" id="ARBA00022679"/>
    </source>
</evidence>
<dbReference type="SUPFAM" id="SSF55729">
    <property type="entry name" value="Acyl-CoA N-acyltransferases (Nat)"/>
    <property type="match status" value="1"/>
</dbReference>
<evidence type="ECO:0000259" key="3">
    <source>
        <dbReference type="PROSITE" id="PS51186"/>
    </source>
</evidence>
<feature type="domain" description="N-acetyltransferase" evidence="3">
    <location>
        <begin position="1"/>
        <end position="117"/>
    </location>
</feature>
<dbReference type="InterPro" id="IPR016181">
    <property type="entry name" value="Acyl_CoA_acyltransferase"/>
</dbReference>